<reference evidence="1 2" key="1">
    <citation type="journal article" date="2021" name="Microbiol. Resour. Announc.">
        <title>Complete Genome Sequences of Two Rhodococcus sp. Strains with Large and Linear Chromosomes, Isolated from Apple Rhizosphere.</title>
        <authorList>
            <person name="Benning S."/>
            <person name="Brugnone N."/>
            <person name="Siani R."/>
            <person name="Kublik S."/>
            <person name="Schloter M."/>
            <person name="Rad V."/>
        </authorList>
    </citation>
    <scope>NUCLEOTIDE SEQUENCE [LARGE SCALE GENOMIC DNA]</scope>
    <source>
        <strain evidence="1 2">R79</strain>
    </source>
</reference>
<sequence length="115" mass="12855">MTTDPHVLVHRGLGCTAVFDPIERTVTLFHFGILTHRCKKRISPRVIPLADVTAITHSKESCFKRGSIRLERRSGAGYHSNILKDVNGYFDVDGDTEGEMFAQAISLFIEQQSPP</sequence>
<protein>
    <submittedName>
        <fullName evidence="1">Uncharacterized protein</fullName>
    </submittedName>
</protein>
<evidence type="ECO:0000313" key="1">
    <source>
        <dbReference type="EMBL" id="QSE90734.1"/>
    </source>
</evidence>
<accession>A0A974W3U2</accession>
<evidence type="ECO:0000313" key="2">
    <source>
        <dbReference type="Proteomes" id="UP000662986"/>
    </source>
</evidence>
<organism evidence="1 2">
    <name type="scientific">Rhodococcus pseudokoreensis</name>
    <dbReference type="NCBI Taxonomy" id="2811421"/>
    <lineage>
        <taxon>Bacteria</taxon>
        <taxon>Bacillati</taxon>
        <taxon>Actinomycetota</taxon>
        <taxon>Actinomycetes</taxon>
        <taxon>Mycobacteriales</taxon>
        <taxon>Nocardiaceae</taxon>
        <taxon>Rhodococcus</taxon>
    </lineage>
</organism>
<gene>
    <name evidence="1" type="ORF">JWS13_19945</name>
</gene>
<dbReference type="Proteomes" id="UP000662986">
    <property type="component" value="Chromosome"/>
</dbReference>
<proteinExistence type="predicted"/>
<dbReference type="EMBL" id="CP070619">
    <property type="protein sequence ID" value="QSE90734.1"/>
    <property type="molecule type" value="Genomic_DNA"/>
</dbReference>
<keyword evidence="2" id="KW-1185">Reference proteome</keyword>
<dbReference type="RefSeq" id="WP_206007158.1">
    <property type="nucleotide sequence ID" value="NZ_CP070619.1"/>
</dbReference>
<reference evidence="1 2" key="2">
    <citation type="journal article" date="2022" name="Arch. Microbiol.">
        <title>Rhodococcus pseudokoreensis sp. nov. isolated from the rhizosphere of young M26 apple rootstocks.</title>
        <authorList>
            <person name="Kampfer P."/>
            <person name="Glaeser S.P."/>
            <person name="Blom J."/>
            <person name="Wolf J."/>
            <person name="Benning S."/>
            <person name="Schloter M."/>
            <person name="Neumann-Schaal M."/>
        </authorList>
    </citation>
    <scope>NUCLEOTIDE SEQUENCE [LARGE SCALE GENOMIC DNA]</scope>
    <source>
        <strain evidence="1 2">R79</strain>
    </source>
</reference>
<name>A0A974W3U2_9NOCA</name>